<dbReference type="EnsemblMetazoa" id="AMAM006018-RA">
    <property type="protein sequence ID" value="AMAM006018-PA"/>
    <property type="gene ID" value="AMAM006018"/>
</dbReference>
<dbReference type="PANTHER" id="PTHR20997:SF2">
    <property type="entry name" value="EG:BACR42I17.2 PROTEIN-RELATED"/>
    <property type="match status" value="1"/>
</dbReference>
<evidence type="ECO:0000313" key="1">
    <source>
        <dbReference type="EnsemblMetazoa" id="AMAM006018-PA"/>
    </source>
</evidence>
<accession>A0A182SFY5</accession>
<keyword evidence="2" id="KW-1185">Reference proteome</keyword>
<dbReference type="Proteomes" id="UP000075901">
    <property type="component" value="Unassembled WGS sequence"/>
</dbReference>
<dbReference type="PANTHER" id="PTHR20997">
    <property type="entry name" value="EG:BACR42I17.2 PROTEIN-RELATED"/>
    <property type="match status" value="1"/>
</dbReference>
<sequence>MLPDAVELICKNDGEIFFKLDEPKYSECFYKMPDFYVECVSIINATDTDDWDISHLSRDQCGQLTGFRECVKSKVDICKAPDLISVYDLFHNTLFRMTPCRNYEEIEQAIQVINYNDLNAI</sequence>
<reference evidence="1" key="2">
    <citation type="submission" date="2020-05" db="UniProtKB">
        <authorList>
            <consortium name="EnsemblMetazoa"/>
        </authorList>
    </citation>
    <scope>IDENTIFICATION</scope>
    <source>
        <strain evidence="1">maculatus3</strain>
    </source>
</reference>
<reference evidence="2" key="1">
    <citation type="submission" date="2013-09" db="EMBL/GenBank/DDBJ databases">
        <title>The Genome Sequence of Anopheles maculatus species B.</title>
        <authorList>
            <consortium name="The Broad Institute Genomics Platform"/>
            <person name="Neafsey D.E."/>
            <person name="Besansky N."/>
            <person name="Howell P."/>
            <person name="Walton C."/>
            <person name="Young S.K."/>
            <person name="Zeng Q."/>
            <person name="Gargeya S."/>
            <person name="Fitzgerald M."/>
            <person name="Haas B."/>
            <person name="Abouelleil A."/>
            <person name="Allen A.W."/>
            <person name="Alvarado L."/>
            <person name="Arachchi H.M."/>
            <person name="Berlin A.M."/>
            <person name="Chapman S.B."/>
            <person name="Gainer-Dewar J."/>
            <person name="Goldberg J."/>
            <person name="Griggs A."/>
            <person name="Gujja S."/>
            <person name="Hansen M."/>
            <person name="Howarth C."/>
            <person name="Imamovic A."/>
            <person name="Ireland A."/>
            <person name="Larimer J."/>
            <person name="McCowan C."/>
            <person name="Murphy C."/>
            <person name="Pearson M."/>
            <person name="Poon T.W."/>
            <person name="Priest M."/>
            <person name="Roberts A."/>
            <person name="Saif S."/>
            <person name="Shea T."/>
            <person name="Sisk P."/>
            <person name="Sykes S."/>
            <person name="Wortman J."/>
            <person name="Nusbaum C."/>
            <person name="Birren B."/>
        </authorList>
    </citation>
    <scope>NUCLEOTIDE SEQUENCE [LARGE SCALE GENOMIC DNA]</scope>
    <source>
        <strain evidence="2">maculatus3</strain>
    </source>
</reference>
<evidence type="ECO:0000313" key="2">
    <source>
        <dbReference type="Proteomes" id="UP000075901"/>
    </source>
</evidence>
<dbReference type="AlphaFoldDB" id="A0A182SFY5"/>
<dbReference type="Pfam" id="PF07165">
    <property type="entry name" value="DUF1397"/>
    <property type="match status" value="1"/>
</dbReference>
<organism evidence="1 2">
    <name type="scientific">Anopheles maculatus</name>
    <dbReference type="NCBI Taxonomy" id="74869"/>
    <lineage>
        <taxon>Eukaryota</taxon>
        <taxon>Metazoa</taxon>
        <taxon>Ecdysozoa</taxon>
        <taxon>Arthropoda</taxon>
        <taxon>Hexapoda</taxon>
        <taxon>Insecta</taxon>
        <taxon>Pterygota</taxon>
        <taxon>Neoptera</taxon>
        <taxon>Endopterygota</taxon>
        <taxon>Diptera</taxon>
        <taxon>Nematocera</taxon>
        <taxon>Culicoidea</taxon>
        <taxon>Culicidae</taxon>
        <taxon>Anophelinae</taxon>
        <taxon>Anopheles</taxon>
        <taxon>Anopheles maculatus group</taxon>
    </lineage>
</organism>
<name>A0A182SFY5_9DIPT</name>
<proteinExistence type="predicted"/>
<evidence type="ECO:0008006" key="3">
    <source>
        <dbReference type="Google" id="ProtNLM"/>
    </source>
</evidence>
<dbReference type="VEuPathDB" id="VectorBase:AMAM006018"/>
<protein>
    <recommendedName>
        <fullName evidence="3">DUF19 domain-containing protein</fullName>
    </recommendedName>
</protein>
<dbReference type="InterPro" id="IPR009832">
    <property type="entry name" value="DUF1397"/>
</dbReference>